<feature type="compositionally biased region" description="Acidic residues" evidence="1">
    <location>
        <begin position="32"/>
        <end position="44"/>
    </location>
</feature>
<protein>
    <submittedName>
        <fullName evidence="2">Uncharacterized protein</fullName>
    </submittedName>
</protein>
<feature type="region of interest" description="Disordered" evidence="1">
    <location>
        <begin position="1"/>
        <end position="44"/>
    </location>
</feature>
<gene>
    <name evidence="2" type="ORF">IRJ41_012223</name>
</gene>
<comment type="caution">
    <text evidence="2">The sequence shown here is derived from an EMBL/GenBank/DDBJ whole genome shotgun (WGS) entry which is preliminary data.</text>
</comment>
<dbReference type="AlphaFoldDB" id="A0A9W7X068"/>
<evidence type="ECO:0000256" key="1">
    <source>
        <dbReference type="SAM" id="MobiDB-lite"/>
    </source>
</evidence>
<dbReference type="EMBL" id="JAFHDT010000004">
    <property type="protein sequence ID" value="KAI7811261.1"/>
    <property type="molecule type" value="Genomic_DNA"/>
</dbReference>
<dbReference type="Proteomes" id="UP001059041">
    <property type="component" value="Linkage Group LG4"/>
</dbReference>
<name>A0A9W7X068_TRIRA</name>
<evidence type="ECO:0000313" key="2">
    <source>
        <dbReference type="EMBL" id="KAI7811261.1"/>
    </source>
</evidence>
<proteinExistence type="predicted"/>
<organism evidence="2 3">
    <name type="scientific">Triplophysa rosa</name>
    <name type="common">Cave loach</name>
    <dbReference type="NCBI Taxonomy" id="992332"/>
    <lineage>
        <taxon>Eukaryota</taxon>
        <taxon>Metazoa</taxon>
        <taxon>Chordata</taxon>
        <taxon>Craniata</taxon>
        <taxon>Vertebrata</taxon>
        <taxon>Euteleostomi</taxon>
        <taxon>Actinopterygii</taxon>
        <taxon>Neopterygii</taxon>
        <taxon>Teleostei</taxon>
        <taxon>Ostariophysi</taxon>
        <taxon>Cypriniformes</taxon>
        <taxon>Nemacheilidae</taxon>
        <taxon>Triplophysa</taxon>
    </lineage>
</organism>
<evidence type="ECO:0000313" key="3">
    <source>
        <dbReference type="Proteomes" id="UP001059041"/>
    </source>
</evidence>
<accession>A0A9W7X068</accession>
<dbReference type="OrthoDB" id="2333662at2759"/>
<keyword evidence="3" id="KW-1185">Reference proteome</keyword>
<reference evidence="2" key="1">
    <citation type="submission" date="2021-02" db="EMBL/GenBank/DDBJ databases">
        <title>Comparative genomics reveals that relaxation of natural selection precedes convergent phenotypic evolution of cavefish.</title>
        <authorList>
            <person name="Peng Z."/>
        </authorList>
    </citation>
    <scope>NUCLEOTIDE SEQUENCE</scope>
    <source>
        <tissue evidence="2">Muscle</tissue>
    </source>
</reference>
<sequence>MSGKWQLTYHEHDDSDEEADIHAKQGKHPTDESSDLDEELVQEETCEAKQGSKCASASGLLDIINTYDRKAGASAEGSFANCDNYAVSFENKPGKRIPKAGIHAEAGVGRARAEYSIFEAEARGPNASFGAEASVTKVGALARAELASASAKAGPLHLKAGVALDTGVSAGLGGVEVKFLGTGFSIGPKMGISLFGSEISFSFL</sequence>
<feature type="compositionally biased region" description="Basic and acidic residues" evidence="1">
    <location>
        <begin position="20"/>
        <end position="31"/>
    </location>
</feature>